<keyword evidence="3" id="KW-0378">Hydrolase</keyword>
<evidence type="ECO:0000256" key="3">
    <source>
        <dbReference type="ARBA" id="ARBA00022801"/>
    </source>
</evidence>
<dbReference type="RefSeq" id="WP_146512067.1">
    <property type="nucleotide sequence ID" value="NZ_SIHI01000041.1"/>
</dbReference>
<organism evidence="7 8">
    <name type="scientific">Thalassoglobus neptunius</name>
    <dbReference type="NCBI Taxonomy" id="1938619"/>
    <lineage>
        <taxon>Bacteria</taxon>
        <taxon>Pseudomonadati</taxon>
        <taxon>Planctomycetota</taxon>
        <taxon>Planctomycetia</taxon>
        <taxon>Planctomycetales</taxon>
        <taxon>Planctomycetaceae</taxon>
        <taxon>Thalassoglobus</taxon>
    </lineage>
</organism>
<name>A0A5C5VUY0_9PLAN</name>
<dbReference type="EMBL" id="SIHI01000041">
    <property type="protein sequence ID" value="TWT42446.1"/>
    <property type="molecule type" value="Genomic_DNA"/>
</dbReference>
<feature type="region of interest" description="Disordered" evidence="4">
    <location>
        <begin position="56"/>
        <end position="85"/>
    </location>
</feature>
<dbReference type="Proteomes" id="UP000317243">
    <property type="component" value="Unassembled WGS sequence"/>
</dbReference>
<dbReference type="AlphaFoldDB" id="A0A5C5VUY0"/>
<dbReference type="Pfam" id="PF22244">
    <property type="entry name" value="GCE_fung"/>
    <property type="match status" value="1"/>
</dbReference>
<dbReference type="OrthoDB" id="9809261at2"/>
<evidence type="ECO:0000313" key="7">
    <source>
        <dbReference type="EMBL" id="TWT42446.1"/>
    </source>
</evidence>
<keyword evidence="8" id="KW-1185">Reference proteome</keyword>
<evidence type="ECO:0000313" key="8">
    <source>
        <dbReference type="Proteomes" id="UP000317243"/>
    </source>
</evidence>
<reference evidence="7 8" key="1">
    <citation type="submission" date="2019-02" db="EMBL/GenBank/DDBJ databases">
        <title>Deep-cultivation of Planctomycetes and their phenomic and genomic characterization uncovers novel biology.</title>
        <authorList>
            <person name="Wiegand S."/>
            <person name="Jogler M."/>
            <person name="Boedeker C."/>
            <person name="Pinto D."/>
            <person name="Vollmers J."/>
            <person name="Rivas-Marin E."/>
            <person name="Kohn T."/>
            <person name="Peeters S.H."/>
            <person name="Heuer A."/>
            <person name="Rast P."/>
            <person name="Oberbeckmann S."/>
            <person name="Bunk B."/>
            <person name="Jeske O."/>
            <person name="Meyerdierks A."/>
            <person name="Storesund J.E."/>
            <person name="Kallscheuer N."/>
            <person name="Luecker S."/>
            <person name="Lage O.M."/>
            <person name="Pohl T."/>
            <person name="Merkel B.J."/>
            <person name="Hornburger P."/>
            <person name="Mueller R.-W."/>
            <person name="Bruemmer F."/>
            <person name="Labrenz M."/>
            <person name="Spormann A.M."/>
            <person name="Op Den Camp H."/>
            <person name="Overmann J."/>
            <person name="Amann R."/>
            <person name="Jetten M.S.M."/>
            <person name="Mascher T."/>
            <person name="Medema M.H."/>
            <person name="Devos D.P."/>
            <person name="Kaster A.-K."/>
            <person name="Ovreas L."/>
            <person name="Rohde M."/>
            <person name="Galperin M.Y."/>
            <person name="Jogler C."/>
        </authorList>
    </citation>
    <scope>NUCLEOTIDE SEQUENCE [LARGE SCALE GENOMIC DNA]</scope>
    <source>
        <strain evidence="7 8">KOR42</strain>
    </source>
</reference>
<evidence type="ECO:0000259" key="6">
    <source>
        <dbReference type="Pfam" id="PF22244"/>
    </source>
</evidence>
<feature type="domain" description="4-O-methyl-glucuronoyl methylesterase-like" evidence="6">
    <location>
        <begin position="273"/>
        <end position="433"/>
    </location>
</feature>
<dbReference type="GO" id="GO:0052689">
    <property type="term" value="F:carboxylic ester hydrolase activity"/>
    <property type="evidence" value="ECO:0007669"/>
    <property type="project" value="UniProtKB-KW"/>
</dbReference>
<accession>A0A5C5VUY0</accession>
<evidence type="ECO:0000256" key="4">
    <source>
        <dbReference type="SAM" id="MobiDB-lite"/>
    </source>
</evidence>
<keyword evidence="1" id="KW-0719">Serine esterase</keyword>
<feature type="region of interest" description="Disordered" evidence="4">
    <location>
        <begin position="236"/>
        <end position="257"/>
    </location>
</feature>
<sequence precursor="true">MLKVKPRIDIACLLVALSSVVVAQDSQQVSTTPKPVVFDTRQDRQNMLDQLEITKLRPGKSGNEDDPNAANTDESKANPYPKLPELMTMKDGTQVTTPEQWWKQRRPEIVEDFEREVLGRVPDNVPDVEWKLLKTVEKKLGETDVIEKRLAATVDNSDCPEIHAYIFMSLIVPKDAKKPVPTLMQFGFTWFGLDGEEFEVGGRRGFGGGGGPSKEQLLVEAGWGCATVNAYSVQEDNGGETERRFGPPRPPGGGLTRGIIGLTNKGQPRKPDDWGALRAWAWGASRGLDYLESDTDVDAKRVGIDGVSRFGKAALVTMAFDQRFATVLVGSSGEGGASLYRRNFGESVENLASSGGYHWMAGNFLKYAAEESSFGSKDASDLPVDAHMLIALCAPRPTFISYGIPEKGDAHWLDQQGSFMAAVAAQPAFRLLGARDLGRSDDYMQEKMPPVNTDLLDGEIAWRQHDGGHTDMPNIPHFIKWMERLWEE</sequence>
<feature type="signal peptide" evidence="5">
    <location>
        <begin position="1"/>
        <end position="23"/>
    </location>
</feature>
<evidence type="ECO:0000256" key="1">
    <source>
        <dbReference type="ARBA" id="ARBA00022487"/>
    </source>
</evidence>
<evidence type="ECO:0000256" key="5">
    <source>
        <dbReference type="SAM" id="SignalP"/>
    </source>
</evidence>
<protein>
    <recommendedName>
        <fullName evidence="6">4-O-methyl-glucuronoyl methylesterase-like domain-containing protein</fullName>
    </recommendedName>
</protein>
<comment type="caution">
    <text evidence="7">The sequence shown here is derived from an EMBL/GenBank/DDBJ whole genome shotgun (WGS) entry which is preliminary data.</text>
</comment>
<dbReference type="InterPro" id="IPR029058">
    <property type="entry name" value="AB_hydrolase_fold"/>
</dbReference>
<feature type="chain" id="PRO_5023026770" description="4-O-methyl-glucuronoyl methylesterase-like domain-containing protein" evidence="5">
    <location>
        <begin position="24"/>
        <end position="488"/>
    </location>
</feature>
<keyword evidence="2 5" id="KW-0732">Signal</keyword>
<proteinExistence type="predicted"/>
<evidence type="ECO:0000256" key="2">
    <source>
        <dbReference type="ARBA" id="ARBA00022729"/>
    </source>
</evidence>
<dbReference type="SUPFAM" id="SSF53474">
    <property type="entry name" value="alpha/beta-Hydrolases"/>
    <property type="match status" value="1"/>
</dbReference>
<dbReference type="InterPro" id="IPR054579">
    <property type="entry name" value="GCE-like_dom"/>
</dbReference>
<dbReference type="Gene3D" id="3.40.50.1820">
    <property type="entry name" value="alpha/beta hydrolase"/>
    <property type="match status" value="1"/>
</dbReference>
<gene>
    <name evidence="7" type="ORF">KOR42_47380</name>
</gene>